<keyword evidence="2" id="KW-1185">Reference proteome</keyword>
<gene>
    <name evidence="1" type="ORF">AB6A40_010489</name>
</gene>
<dbReference type="Proteomes" id="UP001608902">
    <property type="component" value="Unassembled WGS sequence"/>
</dbReference>
<reference evidence="1 2" key="1">
    <citation type="submission" date="2024-08" db="EMBL/GenBank/DDBJ databases">
        <title>Gnathostoma spinigerum genome.</title>
        <authorList>
            <person name="Gonzalez-Bertolin B."/>
            <person name="Monzon S."/>
            <person name="Zaballos A."/>
            <person name="Jimenez P."/>
            <person name="Dekumyoy P."/>
            <person name="Varona S."/>
            <person name="Cuesta I."/>
            <person name="Sumanam S."/>
            <person name="Adisakwattana P."/>
            <person name="Gasser R.B."/>
            <person name="Hernandez-Gonzalez A."/>
            <person name="Young N.D."/>
            <person name="Perteguer M.J."/>
        </authorList>
    </citation>
    <scope>NUCLEOTIDE SEQUENCE [LARGE SCALE GENOMIC DNA]</scope>
    <source>
        <strain evidence="1">AL3</strain>
        <tissue evidence="1">Liver</tissue>
    </source>
</reference>
<organism evidence="1 2">
    <name type="scientific">Gnathostoma spinigerum</name>
    <dbReference type="NCBI Taxonomy" id="75299"/>
    <lineage>
        <taxon>Eukaryota</taxon>
        <taxon>Metazoa</taxon>
        <taxon>Ecdysozoa</taxon>
        <taxon>Nematoda</taxon>
        <taxon>Chromadorea</taxon>
        <taxon>Rhabditida</taxon>
        <taxon>Spirurina</taxon>
        <taxon>Gnathostomatomorpha</taxon>
        <taxon>Gnathostomatoidea</taxon>
        <taxon>Gnathostomatidae</taxon>
        <taxon>Gnathostoma</taxon>
    </lineage>
</organism>
<protein>
    <submittedName>
        <fullName evidence="1">Uncharacterized protein</fullName>
    </submittedName>
</protein>
<accession>A0ABD6EUY7</accession>
<dbReference type="EMBL" id="JBGFUD010013718">
    <property type="protein sequence ID" value="MFH4983780.1"/>
    <property type="molecule type" value="Genomic_DNA"/>
</dbReference>
<dbReference type="AlphaFoldDB" id="A0ABD6EUY7"/>
<comment type="caution">
    <text evidence="1">The sequence shown here is derived from an EMBL/GenBank/DDBJ whole genome shotgun (WGS) entry which is preliminary data.</text>
</comment>
<sequence>MAVLSKRSIVSKVPGIVVYLGRRKEMPKGEMGDTHDDGSVQKTVVMPVKPPEKKRYQQAGRMIVVMNGYELDMSNAIEKVYKHEIRFSVKRVNGSEKDLTCGPKNDVALILRHRVLWNIYRQMLLSDVSFFGRDIYSFFYDCGVNFYSVNKLMEHGEEKIFSFDMQLNMGLEHFGNTLSDLHRCALKQLRF</sequence>
<evidence type="ECO:0000313" key="2">
    <source>
        <dbReference type="Proteomes" id="UP001608902"/>
    </source>
</evidence>
<name>A0ABD6EUY7_9BILA</name>
<evidence type="ECO:0000313" key="1">
    <source>
        <dbReference type="EMBL" id="MFH4983780.1"/>
    </source>
</evidence>
<proteinExistence type="predicted"/>